<dbReference type="AlphaFoldDB" id="L0JUP8"/>
<keyword evidence="2" id="KW-0472">Membrane</keyword>
<dbReference type="HOGENOM" id="CLU_038446_2_0_2"/>
<feature type="compositionally biased region" description="Acidic residues" evidence="1">
    <location>
        <begin position="352"/>
        <end position="374"/>
    </location>
</feature>
<name>L0JUP8_9EURY</name>
<dbReference type="Pfam" id="PF17231">
    <property type="entry name" value="DUF5305"/>
    <property type="match status" value="1"/>
</dbReference>
<dbReference type="KEGG" id="nou:Natoc_0626"/>
<evidence type="ECO:0000256" key="1">
    <source>
        <dbReference type="SAM" id="MobiDB-lite"/>
    </source>
</evidence>
<accession>L0JUP8</accession>
<dbReference type="EMBL" id="CP003929">
    <property type="protein sequence ID" value="AGB36486.1"/>
    <property type="molecule type" value="Genomic_DNA"/>
</dbReference>
<feature type="transmembrane region" description="Helical" evidence="2">
    <location>
        <begin position="246"/>
        <end position="265"/>
    </location>
</feature>
<dbReference type="Proteomes" id="UP000010878">
    <property type="component" value="Chromosome"/>
</dbReference>
<protein>
    <recommendedName>
        <fullName evidence="5">DUF5305 domain-containing protein</fullName>
    </recommendedName>
</protein>
<feature type="region of interest" description="Disordered" evidence="1">
    <location>
        <begin position="349"/>
        <end position="398"/>
    </location>
</feature>
<gene>
    <name evidence="3" type="ORF">Natoc_0626</name>
</gene>
<organism evidence="3 4">
    <name type="scientific">Natronococcus occultus SP4</name>
    <dbReference type="NCBI Taxonomy" id="694430"/>
    <lineage>
        <taxon>Archaea</taxon>
        <taxon>Methanobacteriati</taxon>
        <taxon>Methanobacteriota</taxon>
        <taxon>Stenosarchaea group</taxon>
        <taxon>Halobacteria</taxon>
        <taxon>Halobacteriales</taxon>
        <taxon>Natrialbaceae</taxon>
        <taxon>Natronococcus</taxon>
    </lineage>
</organism>
<proteinExistence type="predicted"/>
<evidence type="ECO:0000313" key="3">
    <source>
        <dbReference type="EMBL" id="AGB36486.1"/>
    </source>
</evidence>
<dbReference type="eggNOG" id="arCOG04474">
    <property type="taxonomic scope" value="Archaea"/>
</dbReference>
<evidence type="ECO:0008006" key="5">
    <source>
        <dbReference type="Google" id="ProtNLM"/>
    </source>
</evidence>
<keyword evidence="2" id="KW-1133">Transmembrane helix</keyword>
<sequence length="398" mass="43248">MRLRTALDEWFVVVVVALLALALLGGWGAYGAVADDSDEEFEQRTVEAWSTTGGFDHSATVQAENEVFPVGTELSDRSMYFAEVAPELEATFTYAYDAPDGDVAVVLKADRVIRSVEDVDDEDDRVEHWAVNETTAQEETESLAPGEEQATSFSVDVPETAAEAEEIQEDLNESVGELETVVEVQMAIEGTIDGESVDRVDSYELVVEPDDTTYTVEAPAAEERTEERTEAVAVAGSSGFSGLSSVVLALLGICSVAALGVLGVARRKGTLAPSAAELERIDARYKREAFDDWISRGRLPADVRERSRIEIATLEDLVDVAVDCDRRVIEDERDGRYYVLDDDSLYVYAPEGLEDEESEDEDRVLEPDAQEAEEPTVIGDGSGEGGDALEDDSDDSGS</sequence>
<evidence type="ECO:0000313" key="4">
    <source>
        <dbReference type="Proteomes" id="UP000010878"/>
    </source>
</evidence>
<evidence type="ECO:0000256" key="2">
    <source>
        <dbReference type="SAM" id="Phobius"/>
    </source>
</evidence>
<reference evidence="3 4" key="1">
    <citation type="submission" date="2012-11" db="EMBL/GenBank/DDBJ databases">
        <title>FINISHED of Natronococcus occultus SP4, DSM 3396.</title>
        <authorList>
            <consortium name="DOE Joint Genome Institute"/>
            <person name="Eisen J."/>
            <person name="Huntemann M."/>
            <person name="Wei C.-L."/>
            <person name="Han J."/>
            <person name="Detter J.C."/>
            <person name="Han C."/>
            <person name="Tapia R."/>
            <person name="Chen A."/>
            <person name="Kyrpides N."/>
            <person name="Mavromatis K."/>
            <person name="Markowitz V."/>
            <person name="Szeto E."/>
            <person name="Ivanova N."/>
            <person name="Mikhailova N."/>
            <person name="Ovchinnikova G."/>
            <person name="Pagani I."/>
            <person name="Pati A."/>
            <person name="Goodwin L."/>
            <person name="Nordberg H.P."/>
            <person name="Cantor M.N."/>
            <person name="Hua S.X."/>
            <person name="Woyke T."/>
            <person name="Eisen J."/>
            <person name="Klenk H.-P."/>
            <person name="Klenk H.-P."/>
        </authorList>
    </citation>
    <scope>NUCLEOTIDE SEQUENCE [LARGE SCALE GENOMIC DNA]</scope>
    <source>
        <strain evidence="3 4">SP4</strain>
    </source>
</reference>
<keyword evidence="4" id="KW-1185">Reference proteome</keyword>
<feature type="compositionally biased region" description="Acidic residues" evidence="1">
    <location>
        <begin position="387"/>
        <end position="398"/>
    </location>
</feature>
<dbReference type="InterPro" id="IPR035185">
    <property type="entry name" value="DUF5305"/>
</dbReference>
<keyword evidence="2" id="KW-0812">Transmembrane</keyword>